<organism evidence="6 7">
    <name type="scientific">Myriangium duriaei CBS 260.36</name>
    <dbReference type="NCBI Taxonomy" id="1168546"/>
    <lineage>
        <taxon>Eukaryota</taxon>
        <taxon>Fungi</taxon>
        <taxon>Dikarya</taxon>
        <taxon>Ascomycota</taxon>
        <taxon>Pezizomycotina</taxon>
        <taxon>Dothideomycetes</taxon>
        <taxon>Dothideomycetidae</taxon>
        <taxon>Myriangiales</taxon>
        <taxon>Myriangiaceae</taxon>
        <taxon>Myriangium</taxon>
    </lineage>
</organism>
<evidence type="ECO:0000256" key="4">
    <source>
        <dbReference type="ARBA" id="ARBA00022679"/>
    </source>
</evidence>
<accession>A0A9P4J7U2</accession>
<evidence type="ECO:0000256" key="2">
    <source>
        <dbReference type="ARBA" id="ARBA00022490"/>
    </source>
</evidence>
<comment type="similarity">
    <text evidence="5">Belongs to the class I-like SAM-binding methyltransferase superfamily. EFM5 family.</text>
</comment>
<comment type="function">
    <text evidence="5">S-adenosyl-L-methionine-dependent protein-lysine N-methyltransferase that trimethylates elongation factor 1-alpha at 'Lys-79'.</text>
</comment>
<protein>
    <recommendedName>
        <fullName evidence="5">Protein-lysine N-methyltransferase EFM5</fullName>
        <ecNumber evidence="5">2.1.1.-</ecNumber>
    </recommendedName>
    <alternativeName>
        <fullName evidence="5">Elongation factor methyltransferase 5</fullName>
    </alternativeName>
</protein>
<keyword evidence="3 5" id="KW-0489">Methyltransferase</keyword>
<gene>
    <name evidence="5" type="primary">EFM5</name>
    <name evidence="6" type="ORF">K461DRAFT_291911</name>
</gene>
<keyword evidence="7" id="KW-1185">Reference proteome</keyword>
<proteinExistence type="inferred from homology"/>
<dbReference type="GO" id="GO:0016279">
    <property type="term" value="F:protein-lysine N-methyltransferase activity"/>
    <property type="evidence" value="ECO:0007669"/>
    <property type="project" value="UniProtKB-UniRule"/>
</dbReference>
<dbReference type="EMBL" id="ML996083">
    <property type="protein sequence ID" value="KAF2155012.1"/>
    <property type="molecule type" value="Genomic_DNA"/>
</dbReference>
<dbReference type="AlphaFoldDB" id="A0A9P4J7U2"/>
<evidence type="ECO:0000256" key="3">
    <source>
        <dbReference type="ARBA" id="ARBA00022603"/>
    </source>
</evidence>
<dbReference type="EC" id="2.1.1.-" evidence="5"/>
<keyword evidence="2 5" id="KW-0963">Cytoplasm</keyword>
<evidence type="ECO:0000313" key="7">
    <source>
        <dbReference type="Proteomes" id="UP000799439"/>
    </source>
</evidence>
<sequence length="239" mass="27267">MDAEDDIPRLNASALAALQDFYTDRDAHQKQFADLQAAAEEGFAANAAISMKQFGEDWQASQFWYTDATATTLAEQLLDGATADTHIAIISAPSVYVSMRALLQDDSKYPVKPQVKLLEFDDRFAVFKNDFVHYDYNEPVKLDAKLKGKFDRMICDPPFLNEDCQTKTALTARWMAKSWDELKFISCTGERMETLIHRLYGKAGVKTTTFLPEHTKGLSNEFWCYANFECKDWTYKDSK</sequence>
<dbReference type="OrthoDB" id="206354at2759"/>
<dbReference type="InterPro" id="IPR019369">
    <property type="entry name" value="Efm5/EEF1AKMT1"/>
</dbReference>
<dbReference type="Proteomes" id="UP000799439">
    <property type="component" value="Unassembled WGS sequence"/>
</dbReference>
<dbReference type="InterPro" id="IPR002052">
    <property type="entry name" value="DNA_methylase_N6_adenine_CS"/>
</dbReference>
<evidence type="ECO:0000256" key="5">
    <source>
        <dbReference type="HAMAP-Rule" id="MF_03187"/>
    </source>
</evidence>
<evidence type="ECO:0000313" key="6">
    <source>
        <dbReference type="EMBL" id="KAF2155012.1"/>
    </source>
</evidence>
<dbReference type="InterPro" id="IPR041370">
    <property type="entry name" value="Mlase_EEF1AKMT1/ZCCHC4"/>
</dbReference>
<keyword evidence="4 5" id="KW-0808">Transferase</keyword>
<dbReference type="PROSITE" id="PS00092">
    <property type="entry name" value="N6_MTASE"/>
    <property type="match status" value="1"/>
</dbReference>
<evidence type="ECO:0000256" key="1">
    <source>
        <dbReference type="ARBA" id="ARBA00004496"/>
    </source>
</evidence>
<dbReference type="GO" id="GO:0032259">
    <property type="term" value="P:methylation"/>
    <property type="evidence" value="ECO:0007669"/>
    <property type="project" value="UniProtKB-KW"/>
</dbReference>
<reference evidence="6" key="1">
    <citation type="journal article" date="2020" name="Stud. Mycol.">
        <title>101 Dothideomycetes genomes: a test case for predicting lifestyles and emergence of pathogens.</title>
        <authorList>
            <person name="Haridas S."/>
            <person name="Albert R."/>
            <person name="Binder M."/>
            <person name="Bloem J."/>
            <person name="Labutti K."/>
            <person name="Salamov A."/>
            <person name="Andreopoulos B."/>
            <person name="Baker S."/>
            <person name="Barry K."/>
            <person name="Bills G."/>
            <person name="Bluhm B."/>
            <person name="Cannon C."/>
            <person name="Castanera R."/>
            <person name="Culley D."/>
            <person name="Daum C."/>
            <person name="Ezra D."/>
            <person name="Gonzalez J."/>
            <person name="Henrissat B."/>
            <person name="Kuo A."/>
            <person name="Liang C."/>
            <person name="Lipzen A."/>
            <person name="Lutzoni F."/>
            <person name="Magnuson J."/>
            <person name="Mondo S."/>
            <person name="Nolan M."/>
            <person name="Ohm R."/>
            <person name="Pangilinan J."/>
            <person name="Park H.-J."/>
            <person name="Ramirez L."/>
            <person name="Alfaro M."/>
            <person name="Sun H."/>
            <person name="Tritt A."/>
            <person name="Yoshinaga Y."/>
            <person name="Zwiers L.-H."/>
            <person name="Turgeon B."/>
            <person name="Goodwin S."/>
            <person name="Spatafora J."/>
            <person name="Crous P."/>
            <person name="Grigoriev I."/>
        </authorList>
    </citation>
    <scope>NUCLEOTIDE SEQUENCE</scope>
    <source>
        <strain evidence="6">CBS 260.36</strain>
    </source>
</reference>
<comment type="subcellular location">
    <subcellularLocation>
        <location evidence="1 5">Cytoplasm</location>
    </subcellularLocation>
</comment>
<name>A0A9P4J7U2_9PEZI</name>
<dbReference type="PANTHER" id="PTHR13200:SF0">
    <property type="entry name" value="EEF1A LYSINE METHYLTRANSFERASE 1"/>
    <property type="match status" value="1"/>
</dbReference>
<dbReference type="Pfam" id="PF10237">
    <property type="entry name" value="N6-adenineMlase"/>
    <property type="match status" value="1"/>
</dbReference>
<dbReference type="GO" id="GO:0003676">
    <property type="term" value="F:nucleic acid binding"/>
    <property type="evidence" value="ECO:0007669"/>
    <property type="project" value="InterPro"/>
</dbReference>
<dbReference type="PANTHER" id="PTHR13200">
    <property type="entry name" value="EEF1A LYSINE METHYLTRANSFERASE 1"/>
    <property type="match status" value="1"/>
</dbReference>
<dbReference type="GO" id="GO:0005737">
    <property type="term" value="C:cytoplasm"/>
    <property type="evidence" value="ECO:0007669"/>
    <property type="project" value="UniProtKB-SubCell"/>
</dbReference>
<dbReference type="HAMAP" id="MF_03187">
    <property type="entry name" value="Methyltr_EFM5"/>
    <property type="match status" value="1"/>
</dbReference>
<comment type="caution">
    <text evidence="6">The sequence shown here is derived from an EMBL/GenBank/DDBJ whole genome shotgun (WGS) entry which is preliminary data.</text>
</comment>